<keyword evidence="2" id="KW-1185">Reference proteome</keyword>
<dbReference type="AlphaFoldDB" id="A0A177NF82"/>
<sequence>MPLNSDAEYTKAIDFTAKCDKRTGDQAYLKASKNPAKFCHDFAIFREKPYQALFLKSRGINR</sequence>
<protein>
    <submittedName>
        <fullName evidence="1">Uncharacterized protein</fullName>
    </submittedName>
</protein>
<dbReference type="RefSeq" id="WP_066981756.1">
    <property type="nucleotide sequence ID" value="NZ_LUUI01000098.1"/>
</dbReference>
<dbReference type="Proteomes" id="UP000078476">
    <property type="component" value="Unassembled WGS sequence"/>
</dbReference>
<reference evidence="1 2" key="1">
    <citation type="submission" date="2016-03" db="EMBL/GenBank/DDBJ databases">
        <authorList>
            <person name="Ploux O."/>
        </authorList>
    </citation>
    <scope>NUCLEOTIDE SEQUENCE [LARGE SCALE GENOMIC DNA]</scope>
    <source>
        <strain evidence="1 2">R-45370</strain>
    </source>
</reference>
<gene>
    <name evidence="1" type="ORF">A1359_08790</name>
</gene>
<organism evidence="1 2">
    <name type="scientific">Methylomonas lenta</name>
    <dbReference type="NCBI Taxonomy" id="980561"/>
    <lineage>
        <taxon>Bacteria</taxon>
        <taxon>Pseudomonadati</taxon>
        <taxon>Pseudomonadota</taxon>
        <taxon>Gammaproteobacteria</taxon>
        <taxon>Methylococcales</taxon>
        <taxon>Methylococcaceae</taxon>
        <taxon>Methylomonas</taxon>
    </lineage>
</organism>
<dbReference type="EMBL" id="LUUI01000098">
    <property type="protein sequence ID" value="OAI16103.1"/>
    <property type="molecule type" value="Genomic_DNA"/>
</dbReference>
<name>A0A177NF82_9GAMM</name>
<comment type="caution">
    <text evidence="1">The sequence shown here is derived from an EMBL/GenBank/DDBJ whole genome shotgun (WGS) entry which is preliminary data.</text>
</comment>
<proteinExistence type="predicted"/>
<evidence type="ECO:0000313" key="2">
    <source>
        <dbReference type="Proteomes" id="UP000078476"/>
    </source>
</evidence>
<evidence type="ECO:0000313" key="1">
    <source>
        <dbReference type="EMBL" id="OAI16103.1"/>
    </source>
</evidence>
<dbReference type="STRING" id="980561.A1359_08790"/>
<accession>A0A177NF82</accession>